<dbReference type="Proteomes" id="UP001221898">
    <property type="component" value="Unassembled WGS sequence"/>
</dbReference>
<proteinExistence type="predicted"/>
<feature type="region of interest" description="Disordered" evidence="1">
    <location>
        <begin position="1"/>
        <end position="90"/>
    </location>
</feature>
<dbReference type="EMBL" id="JAINUG010000060">
    <property type="protein sequence ID" value="KAJ8403004.1"/>
    <property type="molecule type" value="Genomic_DNA"/>
</dbReference>
<name>A0AAD7WNZ0_9TELE</name>
<sequence>MEKKYIDEVKLSSEPTESSPGSEWPLGPRQPVPVTLGPATWGPQPCRLIRPAPQGPVSQDHTGRAGSQPCTRNQGLLHGPAPPDPLHITGVRGLSHRRRLLPREPGKAFLAGATHVEADADYRNLSLTVSP</sequence>
<keyword evidence="3" id="KW-1185">Reference proteome</keyword>
<comment type="caution">
    <text evidence="2">The sequence shown here is derived from an EMBL/GenBank/DDBJ whole genome shotgun (WGS) entry which is preliminary data.</text>
</comment>
<feature type="compositionally biased region" description="Basic and acidic residues" evidence="1">
    <location>
        <begin position="1"/>
        <end position="11"/>
    </location>
</feature>
<organism evidence="2 3">
    <name type="scientific">Aldrovandia affinis</name>
    <dbReference type="NCBI Taxonomy" id="143900"/>
    <lineage>
        <taxon>Eukaryota</taxon>
        <taxon>Metazoa</taxon>
        <taxon>Chordata</taxon>
        <taxon>Craniata</taxon>
        <taxon>Vertebrata</taxon>
        <taxon>Euteleostomi</taxon>
        <taxon>Actinopterygii</taxon>
        <taxon>Neopterygii</taxon>
        <taxon>Teleostei</taxon>
        <taxon>Notacanthiformes</taxon>
        <taxon>Halosauridae</taxon>
        <taxon>Aldrovandia</taxon>
    </lineage>
</organism>
<feature type="compositionally biased region" description="Low complexity" evidence="1">
    <location>
        <begin position="12"/>
        <end position="25"/>
    </location>
</feature>
<evidence type="ECO:0000256" key="1">
    <source>
        <dbReference type="SAM" id="MobiDB-lite"/>
    </source>
</evidence>
<gene>
    <name evidence="2" type="ORF">AAFF_G00359200</name>
</gene>
<dbReference type="AlphaFoldDB" id="A0AAD7WNZ0"/>
<evidence type="ECO:0000313" key="2">
    <source>
        <dbReference type="EMBL" id="KAJ8403004.1"/>
    </source>
</evidence>
<accession>A0AAD7WNZ0</accession>
<protein>
    <submittedName>
        <fullName evidence="2">Uncharacterized protein</fullName>
    </submittedName>
</protein>
<reference evidence="2" key="1">
    <citation type="journal article" date="2023" name="Science">
        <title>Genome structures resolve the early diversification of teleost fishes.</title>
        <authorList>
            <person name="Parey E."/>
            <person name="Louis A."/>
            <person name="Montfort J."/>
            <person name="Bouchez O."/>
            <person name="Roques C."/>
            <person name="Iampietro C."/>
            <person name="Lluch J."/>
            <person name="Castinel A."/>
            <person name="Donnadieu C."/>
            <person name="Desvignes T."/>
            <person name="Floi Bucao C."/>
            <person name="Jouanno E."/>
            <person name="Wen M."/>
            <person name="Mejri S."/>
            <person name="Dirks R."/>
            <person name="Jansen H."/>
            <person name="Henkel C."/>
            <person name="Chen W.J."/>
            <person name="Zahm M."/>
            <person name="Cabau C."/>
            <person name="Klopp C."/>
            <person name="Thompson A.W."/>
            <person name="Robinson-Rechavi M."/>
            <person name="Braasch I."/>
            <person name="Lecointre G."/>
            <person name="Bobe J."/>
            <person name="Postlethwait J.H."/>
            <person name="Berthelot C."/>
            <person name="Roest Crollius H."/>
            <person name="Guiguen Y."/>
        </authorList>
    </citation>
    <scope>NUCLEOTIDE SEQUENCE</scope>
    <source>
        <strain evidence="2">NC1722</strain>
    </source>
</reference>
<evidence type="ECO:0000313" key="3">
    <source>
        <dbReference type="Proteomes" id="UP001221898"/>
    </source>
</evidence>